<dbReference type="Proteomes" id="UP000461730">
    <property type="component" value="Unassembled WGS sequence"/>
</dbReference>
<keyword evidence="1" id="KW-1133">Transmembrane helix</keyword>
<reference evidence="3 4" key="1">
    <citation type="submission" date="2019-12" db="EMBL/GenBank/DDBJ databases">
        <title>Chitinophaga sp. strain ysch24 (GDMCC 1.1355), whole genome shotgun sequence.</title>
        <authorList>
            <person name="Zhang X."/>
        </authorList>
    </citation>
    <scope>NUCLEOTIDE SEQUENCE [LARGE SCALE GENOMIC DNA]</scope>
    <source>
        <strain evidence="4">ysch24</strain>
    </source>
</reference>
<dbReference type="Pfam" id="PF00211">
    <property type="entry name" value="Guanylate_cyc"/>
    <property type="match status" value="1"/>
</dbReference>
<dbReference type="AlphaFoldDB" id="A0A7K1U496"/>
<organism evidence="3 4">
    <name type="scientific">Chitinophaga tropicalis</name>
    <dbReference type="NCBI Taxonomy" id="2683588"/>
    <lineage>
        <taxon>Bacteria</taxon>
        <taxon>Pseudomonadati</taxon>
        <taxon>Bacteroidota</taxon>
        <taxon>Chitinophagia</taxon>
        <taxon>Chitinophagales</taxon>
        <taxon>Chitinophagaceae</taxon>
        <taxon>Chitinophaga</taxon>
    </lineage>
</organism>
<keyword evidence="4" id="KW-1185">Reference proteome</keyword>
<dbReference type="RefSeq" id="WP_157306239.1">
    <property type="nucleotide sequence ID" value="NZ_WRXN01000004.1"/>
</dbReference>
<keyword evidence="1" id="KW-0812">Transmembrane</keyword>
<dbReference type="EMBL" id="WRXN01000004">
    <property type="protein sequence ID" value="MVT08815.1"/>
    <property type="molecule type" value="Genomic_DNA"/>
</dbReference>
<feature type="transmembrane region" description="Helical" evidence="1">
    <location>
        <begin position="50"/>
        <end position="67"/>
    </location>
</feature>
<evidence type="ECO:0000313" key="4">
    <source>
        <dbReference type="Proteomes" id="UP000461730"/>
    </source>
</evidence>
<feature type="domain" description="Guanylate cyclase" evidence="2">
    <location>
        <begin position="177"/>
        <end position="306"/>
    </location>
</feature>
<feature type="transmembrane region" description="Helical" evidence="1">
    <location>
        <begin position="88"/>
        <end position="110"/>
    </location>
</feature>
<dbReference type="InterPro" id="IPR029787">
    <property type="entry name" value="Nucleotide_cyclase"/>
</dbReference>
<proteinExistence type="predicted"/>
<dbReference type="PROSITE" id="PS50125">
    <property type="entry name" value="GUANYLATE_CYCLASE_2"/>
    <property type="match status" value="1"/>
</dbReference>
<name>A0A7K1U496_9BACT</name>
<accession>A0A7K1U496</accession>
<evidence type="ECO:0000259" key="2">
    <source>
        <dbReference type="PROSITE" id="PS50125"/>
    </source>
</evidence>
<comment type="caution">
    <text evidence="3">The sequence shown here is derived from an EMBL/GenBank/DDBJ whole genome shotgun (WGS) entry which is preliminary data.</text>
</comment>
<protein>
    <recommendedName>
        <fullName evidence="2">Guanylate cyclase domain-containing protein</fullName>
    </recommendedName>
</protein>
<dbReference type="SUPFAM" id="SSF55073">
    <property type="entry name" value="Nucleotide cyclase"/>
    <property type="match status" value="1"/>
</dbReference>
<dbReference type="GO" id="GO:0035556">
    <property type="term" value="P:intracellular signal transduction"/>
    <property type="evidence" value="ECO:0007669"/>
    <property type="project" value="InterPro"/>
</dbReference>
<dbReference type="InterPro" id="IPR050697">
    <property type="entry name" value="Adenylyl/Guanylyl_Cyclase_3/4"/>
</dbReference>
<dbReference type="Gene3D" id="3.30.70.1230">
    <property type="entry name" value="Nucleotide cyclase"/>
    <property type="match status" value="1"/>
</dbReference>
<dbReference type="GO" id="GO:0009190">
    <property type="term" value="P:cyclic nucleotide biosynthetic process"/>
    <property type="evidence" value="ECO:0007669"/>
    <property type="project" value="InterPro"/>
</dbReference>
<evidence type="ECO:0000313" key="3">
    <source>
        <dbReference type="EMBL" id="MVT08815.1"/>
    </source>
</evidence>
<dbReference type="InterPro" id="IPR001054">
    <property type="entry name" value="A/G_cyclase"/>
</dbReference>
<evidence type="ECO:0000256" key="1">
    <source>
        <dbReference type="SAM" id="Phobius"/>
    </source>
</evidence>
<feature type="transmembrane region" description="Helical" evidence="1">
    <location>
        <begin position="130"/>
        <end position="149"/>
    </location>
</feature>
<dbReference type="GO" id="GO:0004016">
    <property type="term" value="F:adenylate cyclase activity"/>
    <property type="evidence" value="ECO:0007669"/>
    <property type="project" value="UniProtKB-ARBA"/>
</dbReference>
<keyword evidence="1" id="KW-0472">Membrane</keyword>
<dbReference type="PANTHER" id="PTHR43081">
    <property type="entry name" value="ADENYLATE CYCLASE, TERMINAL-DIFFERENTIATION SPECIFIC-RELATED"/>
    <property type="match status" value="1"/>
</dbReference>
<dbReference type="CDD" id="cd07302">
    <property type="entry name" value="CHD"/>
    <property type="match status" value="1"/>
</dbReference>
<dbReference type="PANTHER" id="PTHR43081:SF1">
    <property type="entry name" value="ADENYLATE CYCLASE, TERMINAL-DIFFERENTIATION SPECIFIC"/>
    <property type="match status" value="1"/>
</dbReference>
<gene>
    <name evidence="3" type="ORF">GO493_11125</name>
</gene>
<sequence length="362" mass="41093">MNEYSRKMNRVYLIALIVAYVIGMAAFAFLKLLGLKELNEVNADAQESLLPLSVSMGVITALGIALLELKVFSKWKNYSIVQFVICKYALIVLLIITGCVLVYVCFQLFVEKLALMTALHTIPDFLETELFLSILLYLLLFSILLNMFITVYEYLGAQAIVGALLGRYDKPAEEDLTFLFIDLRSSTTIAERMGHIQYSRFIENSFQILTDSIYKYNATIYQFVGDEAVLLWPSKGARKTLAPVHFYFDFQERLQHNKPHFLNEFGETPRFKAAIHSGFVTVTEIRTIKKDIVYHGDVLNTCARIMGQCSSLNKDVLISSVVAGWLQDSDRYRADLTAELSLKGKIEPTAIYELTPAFFNLD</sequence>
<feature type="transmembrane region" description="Helical" evidence="1">
    <location>
        <begin position="12"/>
        <end position="30"/>
    </location>
</feature>